<dbReference type="InterPro" id="IPR008258">
    <property type="entry name" value="Transglycosylase_SLT_dom_1"/>
</dbReference>
<evidence type="ECO:0000256" key="2">
    <source>
        <dbReference type="ARBA" id="ARBA00009387"/>
    </source>
</evidence>
<evidence type="ECO:0000259" key="5">
    <source>
        <dbReference type="Pfam" id="PF01464"/>
    </source>
</evidence>
<comment type="similarity">
    <text evidence="1">Belongs to the transglycosylase Slt family.</text>
</comment>
<dbReference type="RefSeq" id="WP_092961745.1">
    <property type="nucleotide sequence ID" value="NZ_FOSQ01000009.1"/>
</dbReference>
<evidence type="ECO:0000256" key="1">
    <source>
        <dbReference type="ARBA" id="ARBA00007734"/>
    </source>
</evidence>
<name>A0A1I4D439_9PROT</name>
<dbReference type="SUPFAM" id="SSF53955">
    <property type="entry name" value="Lysozyme-like"/>
    <property type="match status" value="1"/>
</dbReference>
<evidence type="ECO:0000313" key="7">
    <source>
        <dbReference type="Proteomes" id="UP000199473"/>
    </source>
</evidence>
<dbReference type="InterPro" id="IPR008939">
    <property type="entry name" value="Lytic_TGlycosylase_superhlx_U"/>
</dbReference>
<dbReference type="STRING" id="1123062.SAMN02745775_10946"/>
<dbReference type="Pfam" id="PF01464">
    <property type="entry name" value="SLT"/>
    <property type="match status" value="1"/>
</dbReference>
<evidence type="ECO:0000313" key="6">
    <source>
        <dbReference type="EMBL" id="SFK86936.1"/>
    </source>
</evidence>
<feature type="chain" id="PRO_5011583988" evidence="4">
    <location>
        <begin position="19"/>
        <end position="652"/>
    </location>
</feature>
<sequence>MRRILILLPLLLPLPAAAQPWATEGARLAGRQALAAAQQNRFLEAESVALAADPLARKIIAWWRIQARGSGASAREVLAWLEENPAWPFPDTIARRAEELLVAEADDALVLRHFTRSPPRTLDGARRFANALSNGGQAAQAVPMLRAAWRDGPADAPTEAAFLDRNAATLTADDHWRRVDRLIWENQATAAGRTMPRLDPARRAIAEARLAFRADRDGDARARDIGVAHDRARMLRRKDRDAEAAAVWIAAEPLQRDLAPEAARAIWQERQVLARKLLRLGDATNAYRVAAGHGQAEPGEPRQEGEFLAGFIALRRLGDAAGAQRHFARVGEGSVSVITRARSAYWQGLALAAQNRTAEARAQWAEAASLPTAYYGQLASLALGEPQAAMSARIARHPSPAPSAQVATDFIGREMARAVITLADLGQSDRARVFLLRMEDLAPDAADRWLIARLAVAIRRPDHAVWVARRAGADGVILLDDGWPAPYPAPPDGAEAALVNAITRQESNFDLSAVSSANARGLMQLLPSTAAQVARRLGIPHQLGMLTTDAAHNMRLGSAYISDMLGRYGGAMPLAAGAYNAGPGRVDEWLGTYGDPRVSSGPDIRDWIEQIPFTETRNYVQRVIENVVVYRAKNPETASLPHPLAALLEGRP</sequence>
<proteinExistence type="inferred from homology"/>
<gene>
    <name evidence="6" type="ORF">SAMN02745775_10946</name>
</gene>
<feature type="domain" description="Transglycosylase SLT" evidence="5">
    <location>
        <begin position="494"/>
        <end position="594"/>
    </location>
</feature>
<organism evidence="6 7">
    <name type="scientific">Falsiroseomonas stagni DSM 19981</name>
    <dbReference type="NCBI Taxonomy" id="1123062"/>
    <lineage>
        <taxon>Bacteria</taxon>
        <taxon>Pseudomonadati</taxon>
        <taxon>Pseudomonadota</taxon>
        <taxon>Alphaproteobacteria</taxon>
        <taxon>Acetobacterales</taxon>
        <taxon>Roseomonadaceae</taxon>
        <taxon>Falsiroseomonas</taxon>
    </lineage>
</organism>
<dbReference type="Proteomes" id="UP000199473">
    <property type="component" value="Unassembled WGS sequence"/>
</dbReference>
<protein>
    <submittedName>
        <fullName evidence="6">Soluble lytic murein transglycosylase</fullName>
    </submittedName>
</protein>
<evidence type="ECO:0000256" key="4">
    <source>
        <dbReference type="SAM" id="SignalP"/>
    </source>
</evidence>
<keyword evidence="7" id="KW-1185">Reference proteome</keyword>
<dbReference type="SUPFAM" id="SSF48435">
    <property type="entry name" value="Bacterial muramidases"/>
    <property type="match status" value="1"/>
</dbReference>
<dbReference type="Gene3D" id="1.25.20.10">
    <property type="entry name" value="Bacterial muramidases"/>
    <property type="match status" value="1"/>
</dbReference>
<dbReference type="OrthoDB" id="9815002at2"/>
<accession>A0A1I4D439</accession>
<dbReference type="PANTHER" id="PTHR37423:SF2">
    <property type="entry name" value="MEMBRANE-BOUND LYTIC MUREIN TRANSGLYCOSYLASE C"/>
    <property type="match status" value="1"/>
</dbReference>
<dbReference type="CDD" id="cd13401">
    <property type="entry name" value="Slt70-like"/>
    <property type="match status" value="1"/>
</dbReference>
<dbReference type="EMBL" id="FOSQ01000009">
    <property type="protein sequence ID" value="SFK86936.1"/>
    <property type="molecule type" value="Genomic_DNA"/>
</dbReference>
<reference evidence="6 7" key="1">
    <citation type="submission" date="2016-10" db="EMBL/GenBank/DDBJ databases">
        <authorList>
            <person name="de Groot N.N."/>
        </authorList>
    </citation>
    <scope>NUCLEOTIDE SEQUENCE [LARGE SCALE GENOMIC DNA]</scope>
    <source>
        <strain evidence="6 7">DSM 19981</strain>
    </source>
</reference>
<dbReference type="InterPro" id="IPR023346">
    <property type="entry name" value="Lysozyme-like_dom_sf"/>
</dbReference>
<evidence type="ECO:0000256" key="3">
    <source>
        <dbReference type="ARBA" id="ARBA00022729"/>
    </source>
</evidence>
<keyword evidence="3 4" id="KW-0732">Signal</keyword>
<feature type="signal peptide" evidence="4">
    <location>
        <begin position="1"/>
        <end position="18"/>
    </location>
</feature>
<dbReference type="GO" id="GO:0004553">
    <property type="term" value="F:hydrolase activity, hydrolyzing O-glycosyl compounds"/>
    <property type="evidence" value="ECO:0007669"/>
    <property type="project" value="InterPro"/>
</dbReference>
<dbReference type="PANTHER" id="PTHR37423">
    <property type="entry name" value="SOLUBLE LYTIC MUREIN TRANSGLYCOSYLASE-RELATED"/>
    <property type="match status" value="1"/>
</dbReference>
<dbReference type="GO" id="GO:0042597">
    <property type="term" value="C:periplasmic space"/>
    <property type="evidence" value="ECO:0007669"/>
    <property type="project" value="InterPro"/>
</dbReference>
<comment type="similarity">
    <text evidence="2">Belongs to the virb1 family.</text>
</comment>
<dbReference type="AlphaFoldDB" id="A0A1I4D439"/>
<dbReference type="Gene3D" id="1.10.530.10">
    <property type="match status" value="1"/>
</dbReference>